<dbReference type="AlphaFoldDB" id="A0A663EC98"/>
<reference evidence="9" key="1">
    <citation type="submission" date="2025-08" db="UniProtKB">
        <authorList>
            <consortium name="Ensembl"/>
        </authorList>
    </citation>
    <scope>IDENTIFICATION</scope>
</reference>
<dbReference type="Proteomes" id="UP000472275">
    <property type="component" value="Chromosome 2"/>
</dbReference>
<evidence type="ECO:0000256" key="5">
    <source>
        <dbReference type="ARBA" id="ARBA00022989"/>
    </source>
</evidence>
<organism evidence="9 10">
    <name type="scientific">Aquila chrysaetos chrysaetos</name>
    <dbReference type="NCBI Taxonomy" id="223781"/>
    <lineage>
        <taxon>Eukaryota</taxon>
        <taxon>Metazoa</taxon>
        <taxon>Chordata</taxon>
        <taxon>Craniata</taxon>
        <taxon>Vertebrata</taxon>
        <taxon>Euteleostomi</taxon>
        <taxon>Archelosauria</taxon>
        <taxon>Archosauria</taxon>
        <taxon>Dinosauria</taxon>
        <taxon>Saurischia</taxon>
        <taxon>Theropoda</taxon>
        <taxon>Coelurosauria</taxon>
        <taxon>Aves</taxon>
        <taxon>Neognathae</taxon>
        <taxon>Neoaves</taxon>
        <taxon>Telluraves</taxon>
        <taxon>Accipitrimorphae</taxon>
        <taxon>Accipitriformes</taxon>
        <taxon>Accipitridae</taxon>
        <taxon>Accipitrinae</taxon>
        <taxon>Aquila</taxon>
    </lineage>
</organism>
<accession>A0A663EC98</accession>
<dbReference type="PANTHER" id="PTHR32261:SF4">
    <property type="entry name" value="CALCIUM HOMEOSTASIS MODULATOR PROTEIN 6"/>
    <property type="match status" value="1"/>
</dbReference>
<proteinExistence type="inferred from homology"/>
<dbReference type="PANTHER" id="PTHR32261">
    <property type="entry name" value="CALCIUM HOMEOSTASIS MODULATOR PROTEIN"/>
    <property type="match status" value="1"/>
</dbReference>
<evidence type="ECO:0000313" key="10">
    <source>
        <dbReference type="Proteomes" id="UP000472275"/>
    </source>
</evidence>
<evidence type="ECO:0000313" key="9">
    <source>
        <dbReference type="Ensembl" id="ENSACCP00020009561.1"/>
    </source>
</evidence>
<evidence type="ECO:0000256" key="7">
    <source>
        <dbReference type="ARBA" id="ARBA00023136"/>
    </source>
</evidence>
<dbReference type="Pfam" id="PF14798">
    <property type="entry name" value="Ca_hom_mod"/>
    <property type="match status" value="1"/>
</dbReference>
<sequence>MQAFSIIFPRHFCLRHQTVVGHSIVSLLTAASEHTFSFVVFKHPGNPGNTLYGSVFLTVPAFTLFLQLPSEEALSCSPWGTRSHWCLVPLSVTARALVDPAFSWITVALLRASFYECTASGSSLITNRVCKGKGRECHRLLLKTPCDENQAASQPRDQNFPQQVFFSFNVGMV</sequence>
<evidence type="ECO:0000256" key="2">
    <source>
        <dbReference type="ARBA" id="ARBA00008497"/>
    </source>
</evidence>
<keyword evidence="6" id="KW-0406">Ion transport</keyword>
<evidence type="ECO:0000256" key="8">
    <source>
        <dbReference type="ARBA" id="ARBA00023303"/>
    </source>
</evidence>
<comment type="subcellular location">
    <subcellularLocation>
        <location evidence="1">Membrane</location>
        <topology evidence="1">Multi-pass membrane protein</topology>
    </subcellularLocation>
</comment>
<dbReference type="InterPro" id="IPR029569">
    <property type="entry name" value="CALHM"/>
</dbReference>
<dbReference type="InParanoid" id="A0A663EC98"/>
<dbReference type="GO" id="GO:0005886">
    <property type="term" value="C:plasma membrane"/>
    <property type="evidence" value="ECO:0007669"/>
    <property type="project" value="TreeGrafter"/>
</dbReference>
<evidence type="ECO:0000256" key="6">
    <source>
        <dbReference type="ARBA" id="ARBA00023065"/>
    </source>
</evidence>
<evidence type="ECO:0000256" key="3">
    <source>
        <dbReference type="ARBA" id="ARBA00022448"/>
    </source>
</evidence>
<keyword evidence="3" id="KW-0813">Transport</keyword>
<keyword evidence="10" id="KW-1185">Reference proteome</keyword>
<evidence type="ECO:0000256" key="4">
    <source>
        <dbReference type="ARBA" id="ARBA00022692"/>
    </source>
</evidence>
<keyword evidence="4" id="KW-0812">Transmembrane</keyword>
<dbReference type="GO" id="GO:0005261">
    <property type="term" value="F:monoatomic cation channel activity"/>
    <property type="evidence" value="ECO:0007669"/>
    <property type="project" value="TreeGrafter"/>
</dbReference>
<keyword evidence="5" id="KW-1133">Transmembrane helix</keyword>
<keyword evidence="7" id="KW-0472">Membrane</keyword>
<dbReference type="GeneTree" id="ENSGT01030000234610"/>
<protein>
    <submittedName>
        <fullName evidence="9">Uncharacterized protein</fullName>
    </submittedName>
</protein>
<dbReference type="GO" id="GO:1904669">
    <property type="term" value="P:ATP export"/>
    <property type="evidence" value="ECO:0007669"/>
    <property type="project" value="UniProtKB-ARBA"/>
</dbReference>
<name>A0A663EC98_AQUCH</name>
<dbReference type="Ensembl" id="ENSACCT00020009967.1">
    <property type="protein sequence ID" value="ENSACCP00020009561.1"/>
    <property type="gene ID" value="ENSACCG00020006525.1"/>
</dbReference>
<evidence type="ECO:0000256" key="1">
    <source>
        <dbReference type="ARBA" id="ARBA00004141"/>
    </source>
</evidence>
<comment type="similarity">
    <text evidence="2">Belongs to the CALHM family.</text>
</comment>
<reference evidence="9" key="2">
    <citation type="submission" date="2025-09" db="UniProtKB">
        <authorList>
            <consortium name="Ensembl"/>
        </authorList>
    </citation>
    <scope>IDENTIFICATION</scope>
</reference>
<keyword evidence="8" id="KW-0407">Ion channel</keyword>